<dbReference type="CDD" id="cd08054">
    <property type="entry name" value="gp6"/>
    <property type="match status" value="1"/>
</dbReference>
<dbReference type="NCBIfam" id="TIGR02215">
    <property type="entry name" value="phage_chp_gp8"/>
    <property type="match status" value="1"/>
</dbReference>
<name>A0A1N7MR50_9BACT</name>
<dbReference type="Proteomes" id="UP000186026">
    <property type="component" value="Unassembled WGS sequence"/>
</dbReference>
<evidence type="ECO:0008006" key="3">
    <source>
        <dbReference type="Google" id="ProtNLM"/>
    </source>
</evidence>
<dbReference type="Pfam" id="PF05135">
    <property type="entry name" value="Phage_connect_1"/>
    <property type="match status" value="1"/>
</dbReference>
<dbReference type="EMBL" id="FTOP01000007">
    <property type="protein sequence ID" value="SIS88615.1"/>
    <property type="molecule type" value="Genomic_DNA"/>
</dbReference>
<accession>A0A1N7MR50</accession>
<evidence type="ECO:0000313" key="1">
    <source>
        <dbReference type="EMBL" id="SIS88615.1"/>
    </source>
</evidence>
<keyword evidence="2" id="KW-1185">Reference proteome</keyword>
<dbReference type="AlphaFoldDB" id="A0A1N7MR50"/>
<dbReference type="Gene3D" id="1.10.3230.30">
    <property type="entry name" value="Phage gp6-like head-tail connector protein"/>
    <property type="match status" value="1"/>
</dbReference>
<dbReference type="InterPro" id="IPR011738">
    <property type="entry name" value="Phage_CHP"/>
</dbReference>
<proteinExistence type="predicted"/>
<evidence type="ECO:0000313" key="2">
    <source>
        <dbReference type="Proteomes" id="UP000186026"/>
    </source>
</evidence>
<dbReference type="InterPro" id="IPR021146">
    <property type="entry name" value="Phage_gp6-like_head-tail"/>
</dbReference>
<organism evidence="1 2">
    <name type="scientific">Belliella pelovolcani</name>
    <dbReference type="NCBI Taxonomy" id="529505"/>
    <lineage>
        <taxon>Bacteria</taxon>
        <taxon>Pseudomonadati</taxon>
        <taxon>Bacteroidota</taxon>
        <taxon>Cytophagia</taxon>
        <taxon>Cytophagales</taxon>
        <taxon>Cyclobacteriaceae</taxon>
        <taxon>Belliella</taxon>
    </lineage>
</organism>
<dbReference type="RefSeq" id="WP_076500917.1">
    <property type="nucleotide sequence ID" value="NZ_FTOP01000007.1"/>
</dbReference>
<dbReference type="STRING" id="529505.SAMN05421761_10761"/>
<dbReference type="OrthoDB" id="982482at2"/>
<protein>
    <recommendedName>
        <fullName evidence="3">Phage gp6-like head-tail connector protein</fullName>
    </recommendedName>
</protein>
<reference evidence="2" key="1">
    <citation type="submission" date="2017-01" db="EMBL/GenBank/DDBJ databases">
        <authorList>
            <person name="Varghese N."/>
            <person name="Submissions S."/>
        </authorList>
    </citation>
    <scope>NUCLEOTIDE SEQUENCE [LARGE SCALE GENOMIC DNA]</scope>
    <source>
        <strain evidence="2">DSM 46698</strain>
    </source>
</reference>
<sequence length="182" mass="21260">MIAKVVKKSNETLIQLEEAKQHLRILHNHEDIYIYSLLQVVTDTIENELDKDLVDTEYTLSIFENIKENEEIYFPNSPIYSIVDVKFFNGNNVIDSQEYNYINSDEYLKFTLLPSLYTSIQIVYKKGFESSNDLPSTIKQAGLILLTDLYQYRGSLIVGKSIVSLDKTLQRLLQPYKQIRFF</sequence>
<gene>
    <name evidence="1" type="ORF">SAMN05421761_10761</name>
</gene>